<dbReference type="InterPro" id="IPR020568">
    <property type="entry name" value="Ribosomal_Su5_D2-typ_SF"/>
</dbReference>
<evidence type="ECO:0000313" key="4">
    <source>
        <dbReference type="EnsemblFungi" id="MAPG_09075T0"/>
    </source>
</evidence>
<dbReference type="EMBL" id="GL876974">
    <property type="protein sequence ID" value="KLU90110.1"/>
    <property type="molecule type" value="Genomic_DNA"/>
</dbReference>
<reference evidence="4" key="5">
    <citation type="submission" date="2015-06" db="UniProtKB">
        <authorList>
            <consortium name="EnsemblFungi"/>
        </authorList>
    </citation>
    <scope>IDENTIFICATION</scope>
    <source>
        <strain evidence="4">ATCC 64411</strain>
    </source>
</reference>
<name>A0A0C4E900_MAGP6</name>
<reference evidence="4" key="4">
    <citation type="journal article" date="2015" name="G3 (Bethesda)">
        <title>Genome sequences of three phytopathogenic species of the Magnaporthaceae family of fungi.</title>
        <authorList>
            <person name="Okagaki L.H."/>
            <person name="Nunes C.C."/>
            <person name="Sailsbery J."/>
            <person name="Clay B."/>
            <person name="Brown D."/>
            <person name="John T."/>
            <person name="Oh Y."/>
            <person name="Young N."/>
            <person name="Fitzgerald M."/>
            <person name="Haas B.J."/>
            <person name="Zeng Q."/>
            <person name="Young S."/>
            <person name="Adiconis X."/>
            <person name="Fan L."/>
            <person name="Levin J.Z."/>
            <person name="Mitchell T.K."/>
            <person name="Okubara P.A."/>
            <person name="Farman M.L."/>
            <person name="Kohn L.M."/>
            <person name="Birren B."/>
            <person name="Ma L.-J."/>
            <person name="Dean R.A."/>
        </authorList>
    </citation>
    <scope>NUCLEOTIDE SEQUENCE</scope>
    <source>
        <strain evidence="4">ATCC 64411 / 73-15</strain>
    </source>
</reference>
<dbReference type="STRING" id="644358.A0A0C4E900"/>
<evidence type="ECO:0000313" key="5">
    <source>
        <dbReference type="Proteomes" id="UP000011715"/>
    </source>
</evidence>
<dbReference type="OrthoDB" id="69641at2759"/>
<dbReference type="GO" id="GO:0006446">
    <property type="term" value="P:regulation of translational initiation"/>
    <property type="evidence" value="ECO:0007669"/>
    <property type="project" value="TreeGrafter"/>
</dbReference>
<dbReference type="eggNOG" id="KOG3299">
    <property type="taxonomic scope" value="Eukaryota"/>
</dbReference>
<dbReference type="InterPro" id="IPR001498">
    <property type="entry name" value="Impact_N"/>
</dbReference>
<organism evidence="4 5">
    <name type="scientific">Magnaporthiopsis poae (strain ATCC 64411 / 73-15)</name>
    <name type="common">Kentucky bluegrass fungus</name>
    <name type="synonym">Magnaporthe poae</name>
    <dbReference type="NCBI Taxonomy" id="644358"/>
    <lineage>
        <taxon>Eukaryota</taxon>
        <taxon>Fungi</taxon>
        <taxon>Dikarya</taxon>
        <taxon>Ascomycota</taxon>
        <taxon>Pezizomycotina</taxon>
        <taxon>Sordariomycetes</taxon>
        <taxon>Sordariomycetidae</taxon>
        <taxon>Magnaporthales</taxon>
        <taxon>Magnaporthaceae</taxon>
        <taxon>Magnaporthiopsis</taxon>
    </lineage>
</organism>
<dbReference type="VEuPathDB" id="FungiDB:MAPG_09075"/>
<dbReference type="Gene3D" id="3.30.230.30">
    <property type="entry name" value="Impact, N-terminal domain"/>
    <property type="match status" value="1"/>
</dbReference>
<dbReference type="AlphaFoldDB" id="A0A0C4E900"/>
<accession>A0A0C4E900</accession>
<reference evidence="3" key="2">
    <citation type="submission" date="2010-05" db="EMBL/GenBank/DDBJ databases">
        <title>The Genome Sequence of Magnaporthe poae strain ATCC 64411.</title>
        <authorList>
            <consortium name="The Broad Institute Genome Sequencing Platform"/>
            <consortium name="Broad Institute Genome Sequencing Center for Infectious Disease"/>
            <person name="Ma L.-J."/>
            <person name="Dead R."/>
            <person name="Young S."/>
            <person name="Zeng Q."/>
            <person name="Koehrsen M."/>
            <person name="Alvarado L."/>
            <person name="Berlin A."/>
            <person name="Chapman S.B."/>
            <person name="Chen Z."/>
            <person name="Freedman E."/>
            <person name="Gellesch M."/>
            <person name="Goldberg J."/>
            <person name="Griggs A."/>
            <person name="Gujja S."/>
            <person name="Heilman E.R."/>
            <person name="Heiman D."/>
            <person name="Hepburn T."/>
            <person name="Howarth C."/>
            <person name="Jen D."/>
            <person name="Larson L."/>
            <person name="Mehta T."/>
            <person name="Neiman D."/>
            <person name="Pearson M."/>
            <person name="Roberts A."/>
            <person name="Saif S."/>
            <person name="Shea T."/>
            <person name="Shenoy N."/>
            <person name="Sisk P."/>
            <person name="Stolte C."/>
            <person name="Sykes S."/>
            <person name="Walk T."/>
            <person name="White J."/>
            <person name="Yandava C."/>
            <person name="Haas B."/>
            <person name="Nusbaum C."/>
            <person name="Birren B."/>
        </authorList>
    </citation>
    <scope>NUCLEOTIDE SEQUENCE</scope>
    <source>
        <strain evidence="3">ATCC 64411</strain>
    </source>
</reference>
<dbReference type="Proteomes" id="UP000011715">
    <property type="component" value="Unassembled WGS sequence"/>
</dbReference>
<evidence type="ECO:0000256" key="1">
    <source>
        <dbReference type="ARBA" id="ARBA00007665"/>
    </source>
</evidence>
<dbReference type="InterPro" id="IPR023582">
    <property type="entry name" value="Impact"/>
</dbReference>
<dbReference type="Pfam" id="PF01205">
    <property type="entry name" value="Impact_N"/>
    <property type="match status" value="1"/>
</dbReference>
<sequence length="75" mass="8297">MDLWDCMVVVSRWYGGQKLGPRRFAVINQAARDVFVKAGLVPEPGAGKKKGHNIYTTGIMPYPMRSLFGHPLPAP</sequence>
<keyword evidence="5" id="KW-1185">Reference proteome</keyword>
<dbReference type="SUPFAM" id="SSF54211">
    <property type="entry name" value="Ribosomal protein S5 domain 2-like"/>
    <property type="match status" value="1"/>
</dbReference>
<feature type="domain" description="Impact N-terminal" evidence="2">
    <location>
        <begin position="1"/>
        <end position="34"/>
    </location>
</feature>
<protein>
    <submittedName>
        <fullName evidence="3">Impact family protein</fullName>
    </submittedName>
</protein>
<gene>
    <name evidence="3" type="ORF">MAPG_09075</name>
</gene>
<dbReference type="EMBL" id="ADBL01002223">
    <property type="status" value="NOT_ANNOTATED_CDS"/>
    <property type="molecule type" value="Genomic_DNA"/>
</dbReference>
<dbReference type="PANTHER" id="PTHR16301">
    <property type="entry name" value="IMPACT-RELATED"/>
    <property type="match status" value="1"/>
</dbReference>
<comment type="similarity">
    <text evidence="1">Belongs to the IMPACT family.</text>
</comment>
<dbReference type="GO" id="GO:0005737">
    <property type="term" value="C:cytoplasm"/>
    <property type="evidence" value="ECO:0007669"/>
    <property type="project" value="TreeGrafter"/>
</dbReference>
<proteinExistence type="inferred from homology"/>
<evidence type="ECO:0000313" key="3">
    <source>
        <dbReference type="EMBL" id="KLU90110.1"/>
    </source>
</evidence>
<reference evidence="5" key="1">
    <citation type="submission" date="2010-05" db="EMBL/GenBank/DDBJ databases">
        <title>The genome sequence of Magnaporthe poae strain ATCC 64411.</title>
        <authorList>
            <person name="Ma L.-J."/>
            <person name="Dead R."/>
            <person name="Young S."/>
            <person name="Zeng Q."/>
            <person name="Koehrsen M."/>
            <person name="Alvarado L."/>
            <person name="Berlin A."/>
            <person name="Chapman S.B."/>
            <person name="Chen Z."/>
            <person name="Freedman E."/>
            <person name="Gellesch M."/>
            <person name="Goldberg J."/>
            <person name="Griggs A."/>
            <person name="Gujja S."/>
            <person name="Heilman E.R."/>
            <person name="Heiman D."/>
            <person name="Hepburn T."/>
            <person name="Howarth C."/>
            <person name="Jen D."/>
            <person name="Larson L."/>
            <person name="Mehta T."/>
            <person name="Neiman D."/>
            <person name="Pearson M."/>
            <person name="Roberts A."/>
            <person name="Saif S."/>
            <person name="Shea T."/>
            <person name="Shenoy N."/>
            <person name="Sisk P."/>
            <person name="Stolte C."/>
            <person name="Sykes S."/>
            <person name="Walk T."/>
            <person name="White J."/>
            <person name="Yandava C."/>
            <person name="Haas B."/>
            <person name="Nusbaum C."/>
            <person name="Birren B."/>
        </authorList>
    </citation>
    <scope>NUCLEOTIDE SEQUENCE [LARGE SCALE GENOMIC DNA]</scope>
    <source>
        <strain evidence="5">ATCC 64411 / 73-15</strain>
    </source>
</reference>
<reference evidence="3" key="3">
    <citation type="submission" date="2011-03" db="EMBL/GenBank/DDBJ databases">
        <title>Annotation of Magnaporthe poae ATCC 64411.</title>
        <authorList>
            <person name="Ma L.-J."/>
            <person name="Dead R."/>
            <person name="Young S.K."/>
            <person name="Zeng Q."/>
            <person name="Gargeya S."/>
            <person name="Fitzgerald M."/>
            <person name="Haas B."/>
            <person name="Abouelleil A."/>
            <person name="Alvarado L."/>
            <person name="Arachchi H.M."/>
            <person name="Berlin A."/>
            <person name="Brown A."/>
            <person name="Chapman S.B."/>
            <person name="Chen Z."/>
            <person name="Dunbar C."/>
            <person name="Freedman E."/>
            <person name="Gearin G."/>
            <person name="Gellesch M."/>
            <person name="Goldberg J."/>
            <person name="Griggs A."/>
            <person name="Gujja S."/>
            <person name="Heiman D."/>
            <person name="Howarth C."/>
            <person name="Larson L."/>
            <person name="Lui A."/>
            <person name="MacDonald P.J.P."/>
            <person name="Mehta T."/>
            <person name="Montmayeur A."/>
            <person name="Murphy C."/>
            <person name="Neiman D."/>
            <person name="Pearson M."/>
            <person name="Priest M."/>
            <person name="Roberts A."/>
            <person name="Saif S."/>
            <person name="Shea T."/>
            <person name="Shenoy N."/>
            <person name="Sisk P."/>
            <person name="Stolte C."/>
            <person name="Sykes S."/>
            <person name="Yandava C."/>
            <person name="Wortman J."/>
            <person name="Nusbaum C."/>
            <person name="Birren B."/>
        </authorList>
    </citation>
    <scope>NUCLEOTIDE SEQUENCE</scope>
    <source>
        <strain evidence="3">ATCC 64411</strain>
    </source>
</reference>
<dbReference type="PANTHER" id="PTHR16301:SF25">
    <property type="entry name" value="PROTEIN IMPACT"/>
    <property type="match status" value="1"/>
</dbReference>
<dbReference type="GO" id="GO:0140469">
    <property type="term" value="P:GCN2-mediated signaling"/>
    <property type="evidence" value="ECO:0007669"/>
    <property type="project" value="TreeGrafter"/>
</dbReference>
<evidence type="ECO:0000259" key="2">
    <source>
        <dbReference type="Pfam" id="PF01205"/>
    </source>
</evidence>
<dbReference type="EnsemblFungi" id="MAPG_09075T0">
    <property type="protein sequence ID" value="MAPG_09075T0"/>
    <property type="gene ID" value="MAPG_09075"/>
</dbReference>
<dbReference type="InterPro" id="IPR036956">
    <property type="entry name" value="Impact_N_sf"/>
</dbReference>